<reference evidence="2" key="1">
    <citation type="submission" date="2014-09" db="EMBL/GenBank/DDBJ databases">
        <authorList>
            <person name="Magalhaes I.L.F."/>
            <person name="Oliveira U."/>
            <person name="Santos F.R."/>
            <person name="Vidigal T.H.D.A."/>
            <person name="Brescovit A.D."/>
            <person name="Santos A.J."/>
        </authorList>
    </citation>
    <scope>NUCLEOTIDE SEQUENCE</scope>
    <source>
        <tissue evidence="2">Shoot tissue taken approximately 20 cm above the soil surface</tissue>
    </source>
</reference>
<sequence>MFADCFWNIMFITPFYLLAVSSDQHLQQFFEIKHPIAFVWS</sequence>
<evidence type="ECO:0000256" key="1">
    <source>
        <dbReference type="SAM" id="SignalP"/>
    </source>
</evidence>
<keyword evidence="1" id="KW-0732">Signal</keyword>
<dbReference type="AlphaFoldDB" id="A0A0A8Y1Q9"/>
<protein>
    <submittedName>
        <fullName evidence="2">Uncharacterized protein</fullName>
    </submittedName>
</protein>
<feature type="chain" id="PRO_5002044565" evidence="1">
    <location>
        <begin position="23"/>
        <end position="41"/>
    </location>
</feature>
<proteinExistence type="predicted"/>
<name>A0A0A8Y1Q9_ARUDO</name>
<organism evidence="2">
    <name type="scientific">Arundo donax</name>
    <name type="common">Giant reed</name>
    <name type="synonym">Donax arundinaceus</name>
    <dbReference type="NCBI Taxonomy" id="35708"/>
    <lineage>
        <taxon>Eukaryota</taxon>
        <taxon>Viridiplantae</taxon>
        <taxon>Streptophyta</taxon>
        <taxon>Embryophyta</taxon>
        <taxon>Tracheophyta</taxon>
        <taxon>Spermatophyta</taxon>
        <taxon>Magnoliopsida</taxon>
        <taxon>Liliopsida</taxon>
        <taxon>Poales</taxon>
        <taxon>Poaceae</taxon>
        <taxon>PACMAD clade</taxon>
        <taxon>Arundinoideae</taxon>
        <taxon>Arundineae</taxon>
        <taxon>Arundo</taxon>
    </lineage>
</organism>
<dbReference type="EMBL" id="GBRH01278820">
    <property type="protein sequence ID" value="JAD19075.1"/>
    <property type="molecule type" value="Transcribed_RNA"/>
</dbReference>
<accession>A0A0A8Y1Q9</accession>
<reference evidence="2" key="2">
    <citation type="journal article" date="2015" name="Data Brief">
        <title>Shoot transcriptome of the giant reed, Arundo donax.</title>
        <authorList>
            <person name="Barrero R.A."/>
            <person name="Guerrero F.D."/>
            <person name="Moolhuijzen P."/>
            <person name="Goolsby J.A."/>
            <person name="Tidwell J."/>
            <person name="Bellgard S.E."/>
            <person name="Bellgard M.I."/>
        </authorList>
    </citation>
    <scope>NUCLEOTIDE SEQUENCE</scope>
    <source>
        <tissue evidence="2">Shoot tissue taken approximately 20 cm above the soil surface</tissue>
    </source>
</reference>
<evidence type="ECO:0000313" key="2">
    <source>
        <dbReference type="EMBL" id="JAD19075.1"/>
    </source>
</evidence>
<feature type="signal peptide" evidence="1">
    <location>
        <begin position="1"/>
        <end position="22"/>
    </location>
</feature>